<dbReference type="PANTHER" id="PTHR10509">
    <property type="entry name" value="O-METHYLTRANSFERASE-RELATED"/>
    <property type="match status" value="1"/>
</dbReference>
<dbReference type="InterPro" id="IPR002935">
    <property type="entry name" value="SAM_O-MeTrfase"/>
</dbReference>
<reference evidence="11" key="1">
    <citation type="journal article" date="2016" name="Nat. Genet.">
        <title>A high-quality carrot genome assembly provides new insights into carotenoid accumulation and asterid genome evolution.</title>
        <authorList>
            <person name="Iorizzo M."/>
            <person name="Ellison S."/>
            <person name="Senalik D."/>
            <person name="Zeng P."/>
            <person name="Satapoomin P."/>
            <person name="Huang J."/>
            <person name="Bowman M."/>
            <person name="Iovene M."/>
            <person name="Sanseverino W."/>
            <person name="Cavagnaro P."/>
            <person name="Yildiz M."/>
            <person name="Macko-Podgorni A."/>
            <person name="Moranska E."/>
            <person name="Grzebelus E."/>
            <person name="Grzebelus D."/>
            <person name="Ashrafi H."/>
            <person name="Zheng Z."/>
            <person name="Cheng S."/>
            <person name="Spooner D."/>
            <person name="Van Deynze A."/>
            <person name="Simon P."/>
        </authorList>
    </citation>
    <scope>NUCLEOTIDE SEQUENCE</scope>
    <source>
        <tissue evidence="11">Leaf</tissue>
    </source>
</reference>
<evidence type="ECO:0000313" key="12">
    <source>
        <dbReference type="Proteomes" id="UP000077755"/>
    </source>
</evidence>
<dbReference type="GO" id="GO:0008757">
    <property type="term" value="F:S-adenosylmethionine-dependent methyltransferase activity"/>
    <property type="evidence" value="ECO:0007669"/>
    <property type="project" value="TreeGrafter"/>
</dbReference>
<evidence type="ECO:0000256" key="8">
    <source>
        <dbReference type="ARBA" id="ARBA00023453"/>
    </source>
</evidence>
<comment type="pathway">
    <text evidence="1">Aromatic compound metabolism; phenylpropanoid biosynthesis.</text>
</comment>
<evidence type="ECO:0000256" key="6">
    <source>
        <dbReference type="ARBA" id="ARBA00022723"/>
    </source>
</evidence>
<evidence type="ECO:0000256" key="4">
    <source>
        <dbReference type="ARBA" id="ARBA00022679"/>
    </source>
</evidence>
<dbReference type="EC" id="2.1.1.104" evidence="2"/>
<evidence type="ECO:0000256" key="1">
    <source>
        <dbReference type="ARBA" id="ARBA00004928"/>
    </source>
</evidence>
<keyword evidence="6" id="KW-0479">Metal-binding</keyword>
<keyword evidence="7" id="KW-0438">Lignin biosynthesis</keyword>
<dbReference type="Pfam" id="PF01596">
    <property type="entry name" value="Methyltransf_3"/>
    <property type="match status" value="1"/>
</dbReference>
<dbReference type="Gene3D" id="3.40.50.150">
    <property type="entry name" value="Vaccinia Virus protein VP39"/>
    <property type="match status" value="1"/>
</dbReference>
<protein>
    <recommendedName>
        <fullName evidence="2">caffeoyl-CoA O-methyltransferase</fullName>
        <ecNumber evidence="2">2.1.1.104</ecNumber>
    </recommendedName>
</protein>
<keyword evidence="5" id="KW-0949">S-adenosyl-L-methionine</keyword>
<keyword evidence="3" id="KW-0489">Methyltransferase</keyword>
<dbReference type="EMBL" id="CP093346">
    <property type="protein sequence ID" value="WOG98395.1"/>
    <property type="molecule type" value="Genomic_DNA"/>
</dbReference>
<dbReference type="InterPro" id="IPR050362">
    <property type="entry name" value="Cation-dep_OMT"/>
</dbReference>
<reference evidence="11" key="2">
    <citation type="submission" date="2022-03" db="EMBL/GenBank/DDBJ databases">
        <title>Draft title - Genomic analysis of global carrot germplasm unveils the trajectory of domestication and the origin of high carotenoid orange carrot.</title>
        <authorList>
            <person name="Iorizzo M."/>
            <person name="Ellison S."/>
            <person name="Senalik D."/>
            <person name="Macko-Podgorni A."/>
            <person name="Grzebelus D."/>
            <person name="Bostan H."/>
            <person name="Rolling W."/>
            <person name="Curaba J."/>
            <person name="Simon P."/>
        </authorList>
    </citation>
    <scope>NUCLEOTIDE SEQUENCE</scope>
    <source>
        <tissue evidence="11">Leaf</tissue>
    </source>
</reference>
<dbReference type="GO" id="GO:0009809">
    <property type="term" value="P:lignin biosynthetic process"/>
    <property type="evidence" value="ECO:0007669"/>
    <property type="project" value="UniProtKB-KW"/>
</dbReference>
<evidence type="ECO:0000256" key="9">
    <source>
        <dbReference type="ARBA" id="ARBA00049358"/>
    </source>
</evidence>
<keyword evidence="4" id="KW-0808">Transferase</keyword>
<keyword evidence="12" id="KW-1185">Reference proteome</keyword>
<evidence type="ECO:0000256" key="5">
    <source>
        <dbReference type="ARBA" id="ARBA00022691"/>
    </source>
</evidence>
<dbReference type="GO" id="GO:0008171">
    <property type="term" value="F:O-methyltransferase activity"/>
    <property type="evidence" value="ECO:0007669"/>
    <property type="project" value="InterPro"/>
</dbReference>
<gene>
    <name evidence="11" type="ORF">DCAR_0417736</name>
</gene>
<dbReference type="AlphaFoldDB" id="A0AAF0X297"/>
<comment type="catalytic activity">
    <reaction evidence="9">
        <text>(E)-caffeoyl-CoA + S-adenosyl-L-methionine = (E)-feruloyl-CoA + S-adenosyl-L-homocysteine + H(+)</text>
        <dbReference type="Rhea" id="RHEA:16925"/>
        <dbReference type="ChEBI" id="CHEBI:15378"/>
        <dbReference type="ChEBI" id="CHEBI:57856"/>
        <dbReference type="ChEBI" id="CHEBI:59789"/>
        <dbReference type="ChEBI" id="CHEBI:87136"/>
        <dbReference type="ChEBI" id="CHEBI:87305"/>
        <dbReference type="EC" id="2.1.1.104"/>
    </reaction>
</comment>
<proteinExistence type="inferred from homology"/>
<comment type="similarity">
    <text evidence="8">Belongs to the class I-like SAM-binding methyltransferase superfamily. Cation-dependent O-methyltransferase family.</text>
</comment>
<feature type="chain" id="PRO_5042206253" description="caffeoyl-CoA O-methyltransferase" evidence="10">
    <location>
        <begin position="24"/>
        <end position="139"/>
    </location>
</feature>
<evidence type="ECO:0000256" key="7">
    <source>
        <dbReference type="ARBA" id="ARBA00022733"/>
    </source>
</evidence>
<dbReference type="SUPFAM" id="SSF53335">
    <property type="entry name" value="S-adenosyl-L-methionine-dependent methyltransferases"/>
    <property type="match status" value="1"/>
</dbReference>
<feature type="signal peptide" evidence="10">
    <location>
        <begin position="1"/>
        <end position="23"/>
    </location>
</feature>
<name>A0AAF0X297_DAUCS</name>
<sequence>MPKTPCMHIGVYTGFSLLATILALPVPDDGKNYEIGLPVIEKAGYHGTFDFVFMDADKSNCMNYHMRLIDLVKVCRLIGYDNTLWNGPVAVPTDTPMANYIRNNRDFVIELNSALAVDPMIEICMLSVGDGVTLCPHIS</sequence>
<evidence type="ECO:0000256" key="2">
    <source>
        <dbReference type="ARBA" id="ARBA00012165"/>
    </source>
</evidence>
<accession>A0AAF0X297</accession>
<dbReference type="PANTHER" id="PTHR10509:SF74">
    <property type="entry name" value="CAFFEOYL-COA O-METHYLTRANSFERASE 2"/>
    <property type="match status" value="1"/>
</dbReference>
<dbReference type="PROSITE" id="PS51682">
    <property type="entry name" value="SAM_OMT_I"/>
    <property type="match status" value="1"/>
</dbReference>
<evidence type="ECO:0000313" key="11">
    <source>
        <dbReference type="EMBL" id="WOG98395.1"/>
    </source>
</evidence>
<evidence type="ECO:0000256" key="3">
    <source>
        <dbReference type="ARBA" id="ARBA00022603"/>
    </source>
</evidence>
<keyword evidence="10" id="KW-0732">Signal</keyword>
<dbReference type="GO" id="GO:0032259">
    <property type="term" value="P:methylation"/>
    <property type="evidence" value="ECO:0007669"/>
    <property type="project" value="UniProtKB-KW"/>
</dbReference>
<organism evidence="11 12">
    <name type="scientific">Daucus carota subsp. sativus</name>
    <name type="common">Carrot</name>
    <dbReference type="NCBI Taxonomy" id="79200"/>
    <lineage>
        <taxon>Eukaryota</taxon>
        <taxon>Viridiplantae</taxon>
        <taxon>Streptophyta</taxon>
        <taxon>Embryophyta</taxon>
        <taxon>Tracheophyta</taxon>
        <taxon>Spermatophyta</taxon>
        <taxon>Magnoliopsida</taxon>
        <taxon>eudicotyledons</taxon>
        <taxon>Gunneridae</taxon>
        <taxon>Pentapetalae</taxon>
        <taxon>asterids</taxon>
        <taxon>campanulids</taxon>
        <taxon>Apiales</taxon>
        <taxon>Apiaceae</taxon>
        <taxon>Apioideae</taxon>
        <taxon>Scandiceae</taxon>
        <taxon>Daucinae</taxon>
        <taxon>Daucus</taxon>
        <taxon>Daucus sect. Daucus</taxon>
    </lineage>
</organism>
<dbReference type="InterPro" id="IPR029063">
    <property type="entry name" value="SAM-dependent_MTases_sf"/>
</dbReference>
<evidence type="ECO:0000256" key="10">
    <source>
        <dbReference type="SAM" id="SignalP"/>
    </source>
</evidence>
<dbReference type="Proteomes" id="UP000077755">
    <property type="component" value="Chromosome 4"/>
</dbReference>